<sequence>MEVSMTKIKVFARAVVVSFVAGGLLLTGLPASFAAATPEPGPVLQTPTAQLFSALKCSADLAPPNKTPVLLVPGFGESVNDAYSGGYEKYFRDQGRPLCLLTIPGRGFGDMQVTVEYVVSAIRSMNEKSGEKISAIGHSEGGMLLTWAVKFWPDLATRLDDVINIASPINGTSFTGIIPTCKPNEWYSSCPPVGFQVSRGSDWTTALAARRLPGDFHTRRSPPTMMSSFFLRLARPTWLVPATSSCRISVQAELHCILAY</sequence>
<dbReference type="STRING" id="288705.RSal33209_2128"/>
<dbReference type="Gene3D" id="3.40.50.1820">
    <property type="entry name" value="alpha/beta hydrolase"/>
    <property type="match status" value="1"/>
</dbReference>
<accession>A9WSS2</accession>
<dbReference type="PANTHER" id="PTHR37574:SF1">
    <property type="entry name" value="LIPASE B"/>
    <property type="match status" value="1"/>
</dbReference>
<dbReference type="EMBL" id="CP000910">
    <property type="protein sequence ID" value="ABY23860.1"/>
    <property type="molecule type" value="Genomic_DNA"/>
</dbReference>
<dbReference type="InterPro" id="IPR053228">
    <property type="entry name" value="Stereospecific_Lipase"/>
</dbReference>
<name>A9WSS2_RENSM</name>
<dbReference type="eggNOG" id="COG1075">
    <property type="taxonomic scope" value="Bacteria"/>
</dbReference>
<keyword evidence="2" id="KW-1185">Reference proteome</keyword>
<dbReference type="AlphaFoldDB" id="A9WSS2"/>
<dbReference type="PANTHER" id="PTHR37574">
    <property type="entry name" value="LIPASE B"/>
    <property type="match status" value="1"/>
</dbReference>
<organism evidence="1 2">
    <name type="scientific">Renibacterium salmoninarum (strain ATCC 33209 / DSM 20767 / JCM 11484 / NBRC 15589 / NCIMB 2235)</name>
    <dbReference type="NCBI Taxonomy" id="288705"/>
    <lineage>
        <taxon>Bacteria</taxon>
        <taxon>Bacillati</taxon>
        <taxon>Actinomycetota</taxon>
        <taxon>Actinomycetes</taxon>
        <taxon>Micrococcales</taxon>
        <taxon>Micrococcaceae</taxon>
        <taxon>Renibacterium</taxon>
    </lineage>
</organism>
<evidence type="ECO:0000313" key="1">
    <source>
        <dbReference type="EMBL" id="ABY23860.1"/>
    </source>
</evidence>
<dbReference type="InterPro" id="IPR029058">
    <property type="entry name" value="AB_hydrolase_fold"/>
</dbReference>
<dbReference type="HOGENOM" id="CLU_1069091_0_0_11"/>
<evidence type="ECO:0000313" key="2">
    <source>
        <dbReference type="Proteomes" id="UP000002007"/>
    </source>
</evidence>
<dbReference type="KEGG" id="rsa:RSal33209_2128"/>
<reference evidence="2" key="1">
    <citation type="journal article" date="2008" name="J. Bacteriol.">
        <title>Genome sequence of the fish pathogen Renibacterium salmoninarum suggests reductive evolution away from an environmental Arthrobacter ancestor.</title>
        <authorList>
            <person name="Wiens G.D."/>
            <person name="Rockey D.D."/>
            <person name="Wu Z."/>
            <person name="Chang J."/>
            <person name="Levy R."/>
            <person name="Crane S."/>
            <person name="Chen D.S."/>
            <person name="Capri G.R."/>
            <person name="Burnett J.R."/>
            <person name="Sudheesh P.S."/>
            <person name="Schipma M.J."/>
            <person name="Burd H."/>
            <person name="Bhattacharyya A."/>
            <person name="Rhodes L.D."/>
            <person name="Kaul R."/>
            <person name="Strom M.S."/>
        </authorList>
    </citation>
    <scope>NUCLEOTIDE SEQUENCE [LARGE SCALE GENOMIC DNA]</scope>
    <source>
        <strain evidence="2">ATCC 33209 / DSM 20767 / JCM 11484 / NBRC 15589 / NCIMB 2235</strain>
    </source>
</reference>
<dbReference type="SUPFAM" id="SSF53474">
    <property type="entry name" value="alpha/beta-Hydrolases"/>
    <property type="match status" value="1"/>
</dbReference>
<protein>
    <submittedName>
        <fullName evidence="1">Putative lipase</fullName>
    </submittedName>
</protein>
<gene>
    <name evidence="1" type="ordered locus">RSal33209_2128</name>
</gene>
<proteinExistence type="predicted"/>
<dbReference type="SMR" id="A9WSS2"/>
<dbReference type="Proteomes" id="UP000002007">
    <property type="component" value="Chromosome"/>
</dbReference>